<dbReference type="InterPro" id="IPR014985">
    <property type="entry name" value="WbqC"/>
</dbReference>
<evidence type="ECO:0000313" key="1">
    <source>
        <dbReference type="EMBL" id="UOG76008.1"/>
    </source>
</evidence>
<protein>
    <submittedName>
        <fullName evidence="1">WbqC family protein</fullName>
    </submittedName>
</protein>
<evidence type="ECO:0000313" key="2">
    <source>
        <dbReference type="Proteomes" id="UP000831113"/>
    </source>
</evidence>
<dbReference type="RefSeq" id="WP_243800545.1">
    <property type="nucleotide sequence ID" value="NZ_CP094669.1"/>
</dbReference>
<sequence>MPDFNKKVAILQSNYIPWRGYFDLIASVDEFIVYDDMQYTKNDWRNRNRIRTAHGTHWLTIPVRRTTLQQRIRDTKVMDQRWATQHWRTLSQAYARAAHFQFGCELLADLYTAATALERLSEINLLFLTAICKALGIQTRLTPCSAYDYDPVADRTTRLMQLLHAAGGTSYLSGPAAKQYVNQEQMLAAGITVHWMDYNGYLPYNQVHGGPFEPAVSIVDVIFNAGPTASQYIRASSNYAAGT</sequence>
<reference evidence="1 2" key="1">
    <citation type="submission" date="2022-03" db="EMBL/GenBank/DDBJ databases">
        <title>Hymenobactersp. isolated from the air.</title>
        <authorList>
            <person name="Won M."/>
            <person name="Kwon S.-W."/>
        </authorList>
    </citation>
    <scope>NUCLEOTIDE SEQUENCE [LARGE SCALE GENOMIC DNA]</scope>
    <source>
        <strain evidence="1 2">KACC 21982</strain>
    </source>
</reference>
<dbReference type="Pfam" id="PF08889">
    <property type="entry name" value="WbqC"/>
    <property type="match status" value="1"/>
</dbReference>
<gene>
    <name evidence="1" type="ORF">MTX78_05260</name>
</gene>
<organism evidence="1 2">
    <name type="scientific">Hymenobacter tibetensis</name>
    <dbReference type="NCBI Taxonomy" id="497967"/>
    <lineage>
        <taxon>Bacteria</taxon>
        <taxon>Pseudomonadati</taxon>
        <taxon>Bacteroidota</taxon>
        <taxon>Cytophagia</taxon>
        <taxon>Cytophagales</taxon>
        <taxon>Hymenobacteraceae</taxon>
        <taxon>Hymenobacter</taxon>
    </lineage>
</organism>
<dbReference type="EMBL" id="CP094669">
    <property type="protein sequence ID" value="UOG76008.1"/>
    <property type="molecule type" value="Genomic_DNA"/>
</dbReference>
<name>A0ABY4D0F1_9BACT</name>
<proteinExistence type="predicted"/>
<keyword evidence="2" id="KW-1185">Reference proteome</keyword>
<accession>A0ABY4D0F1</accession>
<dbReference type="Proteomes" id="UP000831113">
    <property type="component" value="Chromosome"/>
</dbReference>